<dbReference type="EMBL" id="QRUP01000003">
    <property type="protein sequence ID" value="RGR75916.1"/>
    <property type="molecule type" value="Genomic_DNA"/>
</dbReference>
<protein>
    <submittedName>
        <fullName evidence="2">Uncharacterized protein</fullName>
    </submittedName>
</protein>
<dbReference type="RefSeq" id="WP_117894002.1">
    <property type="nucleotide sequence ID" value="NZ_CABJCV010000003.1"/>
</dbReference>
<reference evidence="2 3" key="1">
    <citation type="submission" date="2018-08" db="EMBL/GenBank/DDBJ databases">
        <title>A genome reference for cultivated species of the human gut microbiota.</title>
        <authorList>
            <person name="Zou Y."/>
            <person name="Xue W."/>
            <person name="Luo G."/>
        </authorList>
    </citation>
    <scope>NUCLEOTIDE SEQUENCE [LARGE SCALE GENOMIC DNA]</scope>
    <source>
        <strain evidence="2 3">AF24-29</strain>
    </source>
</reference>
<keyword evidence="3" id="KW-1185">Reference proteome</keyword>
<feature type="transmembrane region" description="Helical" evidence="1">
    <location>
        <begin position="12"/>
        <end position="31"/>
    </location>
</feature>
<evidence type="ECO:0000313" key="2">
    <source>
        <dbReference type="EMBL" id="RGR75916.1"/>
    </source>
</evidence>
<evidence type="ECO:0000313" key="3">
    <source>
        <dbReference type="Proteomes" id="UP000284178"/>
    </source>
</evidence>
<gene>
    <name evidence="2" type="ORF">DWY25_04030</name>
</gene>
<name>A0A412G5A7_9FIRM</name>
<keyword evidence="1" id="KW-1133">Transmembrane helix</keyword>
<evidence type="ECO:0000256" key="1">
    <source>
        <dbReference type="SAM" id="Phobius"/>
    </source>
</evidence>
<dbReference type="AlphaFoldDB" id="A0A412G5A7"/>
<sequence>MNGERGRSVSTGVIAAILIAIVALSIFFQNLDIFFPQLLEPDPQIPPPVVLELPSFLEGCLRNEENTLTIYEEDGIVHGDQFYQCEINELSEADEILKKQGLASINSQEIHFSMSIQIIRDPIRRQQALTREMMDWQRLLQFVGCFYHCIRLTEIEITEDNILDYAVPLDAGDWQVDQIYQIDQEVFGTIGDRLFMFHIANVLIPHEPSDEVVLLDVTDPLIINKIRPLIDIEIPQP</sequence>
<keyword evidence="1" id="KW-0472">Membrane</keyword>
<dbReference type="Proteomes" id="UP000284178">
    <property type="component" value="Unassembled WGS sequence"/>
</dbReference>
<proteinExistence type="predicted"/>
<comment type="caution">
    <text evidence="2">The sequence shown here is derived from an EMBL/GenBank/DDBJ whole genome shotgun (WGS) entry which is preliminary data.</text>
</comment>
<dbReference type="GeneID" id="83014574"/>
<keyword evidence="1" id="KW-0812">Transmembrane</keyword>
<organism evidence="2 3">
    <name type="scientific">Holdemania filiformis</name>
    <dbReference type="NCBI Taxonomy" id="61171"/>
    <lineage>
        <taxon>Bacteria</taxon>
        <taxon>Bacillati</taxon>
        <taxon>Bacillota</taxon>
        <taxon>Erysipelotrichia</taxon>
        <taxon>Erysipelotrichales</taxon>
        <taxon>Erysipelotrichaceae</taxon>
        <taxon>Holdemania</taxon>
    </lineage>
</organism>
<accession>A0A412G5A7</accession>